<dbReference type="PRINTS" id="PR01271">
    <property type="entry name" value="HISDACETLASE"/>
</dbReference>
<dbReference type="InterPro" id="IPR023801">
    <property type="entry name" value="His_deacetylse_dom"/>
</dbReference>
<dbReference type="InterPro" id="IPR003084">
    <property type="entry name" value="HDAC_I/II"/>
</dbReference>
<evidence type="ECO:0000256" key="9">
    <source>
        <dbReference type="ARBA" id="ARBA00022491"/>
    </source>
</evidence>
<keyword evidence="14" id="KW-0804">Transcription</keyword>
<evidence type="ECO:0000256" key="1">
    <source>
        <dbReference type="ARBA" id="ARBA00001968"/>
    </source>
</evidence>
<comment type="subcellular location">
    <subcellularLocation>
        <location evidence="3">Chromosome</location>
    </subcellularLocation>
    <subcellularLocation>
        <location evidence="4">Cytoplasm</location>
    </subcellularLocation>
    <subcellularLocation>
        <location evidence="2">Nucleus</location>
    </subcellularLocation>
</comment>
<dbReference type="GO" id="GO:0005737">
    <property type="term" value="C:cytoplasm"/>
    <property type="evidence" value="ECO:0007669"/>
    <property type="project" value="UniProtKB-SubCell"/>
</dbReference>
<evidence type="ECO:0000256" key="14">
    <source>
        <dbReference type="ARBA" id="ARBA00023163"/>
    </source>
</evidence>
<keyword evidence="10" id="KW-0479">Metal-binding</keyword>
<gene>
    <name evidence="20" type="ORF">DAEQUDRAFT_691770</name>
</gene>
<evidence type="ECO:0000256" key="4">
    <source>
        <dbReference type="ARBA" id="ARBA00004496"/>
    </source>
</evidence>
<proteinExistence type="inferred from homology"/>
<dbReference type="InterPro" id="IPR023696">
    <property type="entry name" value="Ureohydrolase_dom_sf"/>
</dbReference>
<evidence type="ECO:0000256" key="17">
    <source>
        <dbReference type="ARBA" id="ARBA00041964"/>
    </source>
</evidence>
<feature type="domain" description="Histone deacetylase" evidence="19">
    <location>
        <begin position="27"/>
        <end position="344"/>
    </location>
</feature>
<dbReference type="EC" id="3.5.1.98" evidence="6"/>
<evidence type="ECO:0000313" key="21">
    <source>
        <dbReference type="Proteomes" id="UP000076727"/>
    </source>
</evidence>
<dbReference type="Pfam" id="PF00850">
    <property type="entry name" value="Hist_deacetyl"/>
    <property type="match status" value="1"/>
</dbReference>
<evidence type="ECO:0000256" key="2">
    <source>
        <dbReference type="ARBA" id="ARBA00004123"/>
    </source>
</evidence>
<keyword evidence="11" id="KW-0378">Hydrolase</keyword>
<dbReference type="InterPro" id="IPR000286">
    <property type="entry name" value="HDACs"/>
</dbReference>
<comment type="cofactor">
    <cofactor evidence="1">
        <name>a divalent metal cation</name>
        <dbReference type="ChEBI" id="CHEBI:60240"/>
    </cofactor>
</comment>
<comment type="similarity">
    <text evidence="5">Belongs to the histone deacetylase family. HD type 1 subfamily.</text>
</comment>
<dbReference type="GO" id="GO:0005694">
    <property type="term" value="C:chromosome"/>
    <property type="evidence" value="ECO:0007669"/>
    <property type="project" value="UniProtKB-SubCell"/>
</dbReference>
<evidence type="ECO:0000256" key="10">
    <source>
        <dbReference type="ARBA" id="ARBA00022723"/>
    </source>
</evidence>
<dbReference type="Gene3D" id="3.40.800.20">
    <property type="entry name" value="Histone deacetylase domain"/>
    <property type="match status" value="1"/>
</dbReference>
<dbReference type="STRING" id="1314783.A0A165Q2J0"/>
<accession>A0A165Q2J0</accession>
<dbReference type="PRINTS" id="PR01270">
    <property type="entry name" value="HDASUPER"/>
</dbReference>
<evidence type="ECO:0000256" key="6">
    <source>
        <dbReference type="ARBA" id="ARBA00012111"/>
    </source>
</evidence>
<dbReference type="InterPro" id="IPR037138">
    <property type="entry name" value="His_deacetylse_dom_sf"/>
</dbReference>
<evidence type="ECO:0000256" key="3">
    <source>
        <dbReference type="ARBA" id="ARBA00004286"/>
    </source>
</evidence>
<evidence type="ECO:0000313" key="20">
    <source>
        <dbReference type="EMBL" id="KZT68927.1"/>
    </source>
</evidence>
<dbReference type="OrthoDB" id="73273at2759"/>
<organism evidence="20 21">
    <name type="scientific">Daedalea quercina L-15889</name>
    <dbReference type="NCBI Taxonomy" id="1314783"/>
    <lineage>
        <taxon>Eukaryota</taxon>
        <taxon>Fungi</taxon>
        <taxon>Dikarya</taxon>
        <taxon>Basidiomycota</taxon>
        <taxon>Agaricomycotina</taxon>
        <taxon>Agaricomycetes</taxon>
        <taxon>Polyporales</taxon>
        <taxon>Fomitopsis</taxon>
    </lineage>
</organism>
<protein>
    <recommendedName>
        <fullName evidence="16">Histone deacetylase 8</fullName>
        <ecNumber evidence="6">3.5.1.98</ecNumber>
    </recommendedName>
    <alternativeName>
        <fullName evidence="17">Protein deacetylase HDAC8</fullName>
    </alternativeName>
    <alternativeName>
        <fullName evidence="18">Protein decrotonylase HDAC8</fullName>
    </alternativeName>
</protein>
<evidence type="ECO:0000256" key="18">
    <source>
        <dbReference type="ARBA" id="ARBA00042783"/>
    </source>
</evidence>
<dbReference type="EMBL" id="KV429062">
    <property type="protein sequence ID" value="KZT68927.1"/>
    <property type="molecule type" value="Genomic_DNA"/>
</dbReference>
<dbReference type="GO" id="GO:0031507">
    <property type="term" value="P:heterochromatin formation"/>
    <property type="evidence" value="ECO:0007669"/>
    <property type="project" value="TreeGrafter"/>
</dbReference>
<dbReference type="Proteomes" id="UP000076727">
    <property type="component" value="Unassembled WGS sequence"/>
</dbReference>
<keyword evidence="13" id="KW-0805">Transcription regulation</keyword>
<sequence length="409" mass="44735">MEQACDAPRRVCYIVSNELVKASSLLPSNKNRSLLVHALVKAYGLLDPSGCSKGTSLRVLRASPANPKELAAYHTQDYLQFIMNPTAESMTDDSDHVEFGLEEDCPPFDGLSDYVRLVAGGTLAAANALREDRADIAICWDGGRHHARKSEASGFCYVADCILAILTLKRMHRSPDSAVWRPRVMYLDLDLHFSDAVSEAFLDSSATSLGPQVLTLSIHHSAPGFFPSSPLGTLRDRSADRFDPFTLSLPLDRGATDATFARIWPSVERVKDAFRPEFVLVQCGVDGLAGDPHAVWNWSLNDGKGSLGWCVDRVCSQWGCKVLMLGGGGYNHPNAARAWTYLTSLALGRTLSPEADIPDHPAFPLYAPSFTLDVPAGNAPDRNEDAYLGEITEYFEIVARSIEERVNCT</sequence>
<evidence type="ECO:0000256" key="15">
    <source>
        <dbReference type="ARBA" id="ARBA00023242"/>
    </source>
</evidence>
<evidence type="ECO:0000256" key="11">
    <source>
        <dbReference type="ARBA" id="ARBA00022801"/>
    </source>
</evidence>
<dbReference type="GO" id="GO:0141221">
    <property type="term" value="F:histone deacetylase activity, hydrolytic mechanism"/>
    <property type="evidence" value="ECO:0007669"/>
    <property type="project" value="UniProtKB-EC"/>
</dbReference>
<evidence type="ECO:0000259" key="19">
    <source>
        <dbReference type="Pfam" id="PF00850"/>
    </source>
</evidence>
<evidence type="ECO:0000256" key="5">
    <source>
        <dbReference type="ARBA" id="ARBA00006457"/>
    </source>
</evidence>
<evidence type="ECO:0000256" key="7">
    <source>
        <dbReference type="ARBA" id="ARBA00022454"/>
    </source>
</evidence>
<dbReference type="AlphaFoldDB" id="A0A165Q2J0"/>
<name>A0A165Q2J0_9APHY</name>
<keyword evidence="8" id="KW-0963">Cytoplasm</keyword>
<dbReference type="GO" id="GO:0046872">
    <property type="term" value="F:metal ion binding"/>
    <property type="evidence" value="ECO:0007669"/>
    <property type="project" value="UniProtKB-KW"/>
</dbReference>
<keyword evidence="9" id="KW-0678">Repressor</keyword>
<evidence type="ECO:0000256" key="12">
    <source>
        <dbReference type="ARBA" id="ARBA00022853"/>
    </source>
</evidence>
<evidence type="ECO:0000256" key="16">
    <source>
        <dbReference type="ARBA" id="ARBA00040347"/>
    </source>
</evidence>
<evidence type="ECO:0000256" key="13">
    <source>
        <dbReference type="ARBA" id="ARBA00023015"/>
    </source>
</evidence>
<keyword evidence="12" id="KW-0156">Chromatin regulator</keyword>
<keyword evidence="7" id="KW-0158">Chromosome</keyword>
<dbReference type="PANTHER" id="PTHR10625">
    <property type="entry name" value="HISTONE DEACETYLASE HDAC1-RELATED"/>
    <property type="match status" value="1"/>
</dbReference>
<evidence type="ECO:0000256" key="8">
    <source>
        <dbReference type="ARBA" id="ARBA00022490"/>
    </source>
</evidence>
<dbReference type="GO" id="GO:0005634">
    <property type="term" value="C:nucleus"/>
    <property type="evidence" value="ECO:0007669"/>
    <property type="project" value="UniProtKB-SubCell"/>
</dbReference>
<dbReference type="PANTHER" id="PTHR10625:SF14">
    <property type="entry name" value="HISTONE DEACETYLASE 8"/>
    <property type="match status" value="1"/>
</dbReference>
<dbReference type="SUPFAM" id="SSF52768">
    <property type="entry name" value="Arginase/deacetylase"/>
    <property type="match status" value="1"/>
</dbReference>
<keyword evidence="21" id="KW-1185">Reference proteome</keyword>
<reference evidence="20 21" key="1">
    <citation type="journal article" date="2016" name="Mol. Biol. Evol.">
        <title>Comparative Genomics of Early-Diverging Mushroom-Forming Fungi Provides Insights into the Origins of Lignocellulose Decay Capabilities.</title>
        <authorList>
            <person name="Nagy L.G."/>
            <person name="Riley R."/>
            <person name="Tritt A."/>
            <person name="Adam C."/>
            <person name="Daum C."/>
            <person name="Floudas D."/>
            <person name="Sun H."/>
            <person name="Yadav J.S."/>
            <person name="Pangilinan J."/>
            <person name="Larsson K.H."/>
            <person name="Matsuura K."/>
            <person name="Barry K."/>
            <person name="Labutti K."/>
            <person name="Kuo R."/>
            <person name="Ohm R.A."/>
            <person name="Bhattacharya S.S."/>
            <person name="Shirouzu T."/>
            <person name="Yoshinaga Y."/>
            <person name="Martin F.M."/>
            <person name="Grigoriev I.V."/>
            <person name="Hibbett D.S."/>
        </authorList>
    </citation>
    <scope>NUCLEOTIDE SEQUENCE [LARGE SCALE GENOMIC DNA]</scope>
    <source>
        <strain evidence="20 21">L-15889</strain>
    </source>
</reference>
<keyword evidence="15" id="KW-0539">Nucleus</keyword>